<comment type="caution">
    <text evidence="3">The sequence shown here is derived from an EMBL/GenBank/DDBJ whole genome shotgun (WGS) entry which is preliminary data.</text>
</comment>
<evidence type="ECO:0000313" key="4">
    <source>
        <dbReference type="Proteomes" id="UP000244906"/>
    </source>
</evidence>
<dbReference type="Gene3D" id="3.30.300.90">
    <property type="entry name" value="BolA-like"/>
    <property type="match status" value="1"/>
</dbReference>
<dbReference type="Pfam" id="PF01722">
    <property type="entry name" value="BolA"/>
    <property type="match status" value="1"/>
</dbReference>
<sequence>MDTNQVKQLLEADLPDCSFEVKSEHVAGDGGHYEIHAVGECFGELSRVKAQQLVMRCIAKQIASNEIHAVHIRTYTQQQWNSYQGNQS</sequence>
<proteinExistence type="inferred from homology"/>
<dbReference type="PANTHER" id="PTHR46229">
    <property type="entry name" value="BOLA TRANSCRIPTION REGULATOR"/>
    <property type="match status" value="1"/>
</dbReference>
<evidence type="ECO:0000313" key="3">
    <source>
        <dbReference type="EMBL" id="PVZ71912.1"/>
    </source>
</evidence>
<dbReference type="Proteomes" id="UP000244906">
    <property type="component" value="Unassembled WGS sequence"/>
</dbReference>
<dbReference type="PIRSF" id="PIRSF003113">
    <property type="entry name" value="BolA"/>
    <property type="match status" value="1"/>
</dbReference>
<dbReference type="GO" id="GO:0051301">
    <property type="term" value="P:cell division"/>
    <property type="evidence" value="ECO:0007669"/>
    <property type="project" value="UniProtKB-KW"/>
</dbReference>
<dbReference type="PANTHER" id="PTHR46229:SF4">
    <property type="entry name" value="ACID STRESS PROTEIN IBAG"/>
    <property type="match status" value="1"/>
</dbReference>
<dbReference type="SUPFAM" id="SSF82657">
    <property type="entry name" value="BolA-like"/>
    <property type="match status" value="1"/>
</dbReference>
<comment type="similarity">
    <text evidence="1 2">Belongs to the BolA/IbaG family.</text>
</comment>
<dbReference type="InterPro" id="IPR050961">
    <property type="entry name" value="BolA/IbaG_stress_morph_reg"/>
</dbReference>
<keyword evidence="3" id="KW-0131">Cell cycle</keyword>
<dbReference type="InterPro" id="IPR036065">
    <property type="entry name" value="BolA-like_sf"/>
</dbReference>
<gene>
    <name evidence="3" type="ORF">DC094_02500</name>
</gene>
<dbReference type="OrthoDB" id="9812890at2"/>
<protein>
    <submittedName>
        <fullName evidence="3">Cell division protein BolA</fullName>
    </submittedName>
</protein>
<dbReference type="EMBL" id="QDDL01000001">
    <property type="protein sequence ID" value="PVZ71912.1"/>
    <property type="molecule type" value="Genomic_DNA"/>
</dbReference>
<dbReference type="AlphaFoldDB" id="A0A2V1H659"/>
<dbReference type="RefSeq" id="WP_116685501.1">
    <property type="nucleotide sequence ID" value="NZ_CAWNYD010000001.1"/>
</dbReference>
<evidence type="ECO:0000256" key="2">
    <source>
        <dbReference type="RuleBase" id="RU003860"/>
    </source>
</evidence>
<reference evidence="3 4" key="1">
    <citation type="submission" date="2018-04" db="EMBL/GenBank/DDBJ databases">
        <title>Thalassorhabdus spongiae gen. nov., sp. nov., isolated from a marine sponge in South-West Iceland.</title>
        <authorList>
            <person name="Knobloch S."/>
            <person name="Daussin A."/>
            <person name="Johannsson R."/>
            <person name="Marteinsson V.T."/>
        </authorList>
    </citation>
    <scope>NUCLEOTIDE SEQUENCE [LARGE SCALE GENOMIC DNA]</scope>
    <source>
        <strain evidence="3 4">Hp12</strain>
    </source>
</reference>
<keyword evidence="3" id="KW-0132">Cell division</keyword>
<name>A0A2V1H659_9GAMM</name>
<keyword evidence="4" id="KW-1185">Reference proteome</keyword>
<dbReference type="InterPro" id="IPR002634">
    <property type="entry name" value="BolA"/>
</dbReference>
<evidence type="ECO:0000256" key="1">
    <source>
        <dbReference type="ARBA" id="ARBA00005578"/>
    </source>
</evidence>
<organism evidence="3 4">
    <name type="scientific">Pelagibaculum spongiae</name>
    <dbReference type="NCBI Taxonomy" id="2080658"/>
    <lineage>
        <taxon>Bacteria</taxon>
        <taxon>Pseudomonadati</taxon>
        <taxon>Pseudomonadota</taxon>
        <taxon>Gammaproteobacteria</taxon>
        <taxon>Oceanospirillales</taxon>
        <taxon>Pelagibaculum</taxon>
    </lineage>
</organism>
<accession>A0A2V1H659</accession>